<sequence>MKVNLLIFALFCTSSYIQADEVKYERSYLRERALPPGGNGGNGGGGGGGGDICVAGSLSEECGAKKKDSCGLCSAYSLECGVNSECVEASPTVPTKAPTNNPTKSPTSSPTKSPTSSPTKSPTSSPTKSPTVVTCTDTICGNDIANTREPLQCDPSDLSLTILNNFEYTDGGVTDSLVKLLGPSDPALAAALVIAVPHGGSLKPDYIGDRTENDPTYCPSGGCRILADSYTKPIAETLANKFIQNYCKVPYLIINELHRSKMDANREIGEAAFGNAIAESAWTKFHEYINEAQSSIQTEFGTVTNTASIEGVGGLVFDVHGYAGTDWHNDGSDFIQWGYRLSKDSLDQSAENNCPIDITSSSTRGSFTHARQMPGESLECLVRGPKSLGQRFNDQLPLSLDSSETCGRGLPSLDYQDPKAVASDPTYCADNDGVCSYYSGGYDVKVHERMDWDNDPTFSGIHMNTVQAELPRCIRFATDETRNAVHEEVGDKLSIALCSFTTDLFGSDTC</sequence>
<accession>A0A7S4RTW2</accession>
<dbReference type="AlphaFoldDB" id="A0A7S4RTW2"/>
<dbReference type="EMBL" id="HBNS01030594">
    <property type="protein sequence ID" value="CAE4624559.1"/>
    <property type="molecule type" value="Transcribed_RNA"/>
</dbReference>
<name>A0A7S4RTW2_9STRA</name>
<evidence type="ECO:0000256" key="1">
    <source>
        <dbReference type="SAM" id="MobiDB-lite"/>
    </source>
</evidence>
<evidence type="ECO:0000256" key="2">
    <source>
        <dbReference type="SAM" id="SignalP"/>
    </source>
</evidence>
<protein>
    <recommendedName>
        <fullName evidence="4">Peptidase M14 carboxypeptidase A domain-containing protein</fullName>
    </recommendedName>
</protein>
<reference evidence="3" key="1">
    <citation type="submission" date="2021-01" db="EMBL/GenBank/DDBJ databases">
        <authorList>
            <person name="Corre E."/>
            <person name="Pelletier E."/>
            <person name="Niang G."/>
            <person name="Scheremetjew M."/>
            <person name="Finn R."/>
            <person name="Kale V."/>
            <person name="Holt S."/>
            <person name="Cochrane G."/>
            <person name="Meng A."/>
            <person name="Brown T."/>
            <person name="Cohen L."/>
        </authorList>
    </citation>
    <scope>NUCLEOTIDE SEQUENCE</scope>
    <source>
        <strain evidence="3">GSO104</strain>
    </source>
</reference>
<feature type="chain" id="PRO_5030812036" description="Peptidase M14 carboxypeptidase A domain-containing protein" evidence="2">
    <location>
        <begin position="20"/>
        <end position="510"/>
    </location>
</feature>
<keyword evidence="2" id="KW-0732">Signal</keyword>
<dbReference type="Gene3D" id="3.40.630.40">
    <property type="entry name" value="Zn-dependent exopeptidases"/>
    <property type="match status" value="1"/>
</dbReference>
<feature type="signal peptide" evidence="2">
    <location>
        <begin position="1"/>
        <end position="19"/>
    </location>
</feature>
<organism evidence="3">
    <name type="scientific">Ditylum brightwellii</name>
    <dbReference type="NCBI Taxonomy" id="49249"/>
    <lineage>
        <taxon>Eukaryota</taxon>
        <taxon>Sar</taxon>
        <taxon>Stramenopiles</taxon>
        <taxon>Ochrophyta</taxon>
        <taxon>Bacillariophyta</taxon>
        <taxon>Mediophyceae</taxon>
        <taxon>Lithodesmiophycidae</taxon>
        <taxon>Lithodesmiales</taxon>
        <taxon>Lithodesmiaceae</taxon>
        <taxon>Ditylum</taxon>
    </lineage>
</organism>
<gene>
    <name evidence="3" type="ORF">DBRI00130_LOCUS24013</name>
</gene>
<feature type="region of interest" description="Disordered" evidence="1">
    <location>
        <begin position="91"/>
        <end position="132"/>
    </location>
</feature>
<evidence type="ECO:0008006" key="4">
    <source>
        <dbReference type="Google" id="ProtNLM"/>
    </source>
</evidence>
<proteinExistence type="predicted"/>
<evidence type="ECO:0000313" key="3">
    <source>
        <dbReference type="EMBL" id="CAE4624559.1"/>
    </source>
</evidence>